<dbReference type="CDD" id="cd07185">
    <property type="entry name" value="OmpA_C-like"/>
    <property type="match status" value="1"/>
</dbReference>
<dbReference type="PRINTS" id="PR01021">
    <property type="entry name" value="OMPADOMAIN"/>
</dbReference>
<evidence type="ECO:0000256" key="4">
    <source>
        <dbReference type="PROSITE-ProRule" id="PRU00473"/>
    </source>
</evidence>
<evidence type="ECO:0000313" key="7">
    <source>
        <dbReference type="EMBL" id="GEM75484.1"/>
    </source>
</evidence>
<dbReference type="Proteomes" id="UP000321922">
    <property type="component" value="Unassembled WGS sequence"/>
</dbReference>
<keyword evidence="8" id="KW-1185">Reference proteome</keyword>
<dbReference type="InterPro" id="IPR036737">
    <property type="entry name" value="OmpA-like_sf"/>
</dbReference>
<gene>
    <name evidence="7" type="ORF">VSA01S_15960</name>
</gene>
<feature type="signal peptide" evidence="5">
    <location>
        <begin position="1"/>
        <end position="21"/>
    </location>
</feature>
<dbReference type="PANTHER" id="PTHR30329">
    <property type="entry name" value="STATOR ELEMENT OF FLAGELLAR MOTOR COMPLEX"/>
    <property type="match status" value="1"/>
</dbReference>
<comment type="subcellular location">
    <subcellularLocation>
        <location evidence="1">Cell outer membrane</location>
    </subcellularLocation>
</comment>
<dbReference type="EMBL" id="BJXJ01000012">
    <property type="protein sequence ID" value="GEM75484.1"/>
    <property type="molecule type" value="Genomic_DNA"/>
</dbReference>
<keyword evidence="2 4" id="KW-0472">Membrane</keyword>
<sequence>MTNHLVIILSLLVLTACSTHHIVNDKVNTEYPISQHSSQPNLKVAIGEPVDVSNKTNNSEVENLDSNFHFSINSPHTQHDEFDYIEPPITSQVADHHDDDHDGVINERDLCLETPNGAEVDNDGCSKYFMTPASMDLRILFANNSDEINPIFSDNIIELAEFLKEYPNTSLEIEGYASLTGNPQHNIDLSKRRAENVRQALIGYGIDAERLKVIGFGSAKLSTEGIDERSHALNRRVVASVVGEKNQVLLEWTIFTTFPKS</sequence>
<dbReference type="AlphaFoldDB" id="A0A511QDV1"/>
<dbReference type="InterPro" id="IPR006664">
    <property type="entry name" value="OMP_bac"/>
</dbReference>
<evidence type="ECO:0000256" key="3">
    <source>
        <dbReference type="ARBA" id="ARBA00023237"/>
    </source>
</evidence>
<protein>
    <recommendedName>
        <fullName evidence="6">OmpA-like domain-containing protein</fullName>
    </recommendedName>
</protein>
<feature type="chain" id="PRO_5022120788" description="OmpA-like domain-containing protein" evidence="5">
    <location>
        <begin position="22"/>
        <end position="261"/>
    </location>
</feature>
<dbReference type="SUPFAM" id="SSF103088">
    <property type="entry name" value="OmpA-like"/>
    <property type="match status" value="1"/>
</dbReference>
<dbReference type="PANTHER" id="PTHR30329:SF21">
    <property type="entry name" value="LIPOPROTEIN YIAD-RELATED"/>
    <property type="match status" value="1"/>
</dbReference>
<dbReference type="Gene3D" id="3.30.1330.60">
    <property type="entry name" value="OmpA-like domain"/>
    <property type="match status" value="1"/>
</dbReference>
<proteinExistence type="predicted"/>
<dbReference type="OrthoDB" id="9805832at2"/>
<evidence type="ECO:0000259" key="6">
    <source>
        <dbReference type="PROSITE" id="PS51123"/>
    </source>
</evidence>
<dbReference type="Pfam" id="PF00691">
    <property type="entry name" value="OmpA"/>
    <property type="match status" value="1"/>
</dbReference>
<keyword evidence="3" id="KW-0998">Cell outer membrane</keyword>
<dbReference type="InterPro" id="IPR050330">
    <property type="entry name" value="Bact_OuterMem_StrucFunc"/>
</dbReference>
<accession>A0A511QDV1</accession>
<dbReference type="InterPro" id="IPR006665">
    <property type="entry name" value="OmpA-like"/>
</dbReference>
<evidence type="ECO:0000256" key="5">
    <source>
        <dbReference type="SAM" id="SignalP"/>
    </source>
</evidence>
<keyword evidence="5" id="KW-0732">Signal</keyword>
<organism evidence="7 8">
    <name type="scientific">Vibrio sagamiensis NBRC 104589</name>
    <dbReference type="NCBI Taxonomy" id="1219064"/>
    <lineage>
        <taxon>Bacteria</taxon>
        <taxon>Pseudomonadati</taxon>
        <taxon>Pseudomonadota</taxon>
        <taxon>Gammaproteobacteria</taxon>
        <taxon>Vibrionales</taxon>
        <taxon>Vibrionaceae</taxon>
        <taxon>Vibrio</taxon>
    </lineage>
</organism>
<dbReference type="GO" id="GO:0009279">
    <property type="term" value="C:cell outer membrane"/>
    <property type="evidence" value="ECO:0007669"/>
    <property type="project" value="UniProtKB-SubCell"/>
</dbReference>
<evidence type="ECO:0000256" key="2">
    <source>
        <dbReference type="ARBA" id="ARBA00023136"/>
    </source>
</evidence>
<dbReference type="PROSITE" id="PS51123">
    <property type="entry name" value="OMPA_2"/>
    <property type="match status" value="1"/>
</dbReference>
<evidence type="ECO:0000313" key="8">
    <source>
        <dbReference type="Proteomes" id="UP000321922"/>
    </source>
</evidence>
<feature type="domain" description="OmpA-like" evidence="6">
    <location>
        <begin position="128"/>
        <end position="245"/>
    </location>
</feature>
<reference evidence="7 8" key="1">
    <citation type="submission" date="2019-07" db="EMBL/GenBank/DDBJ databases">
        <title>Whole genome shotgun sequence of Vibrio sagamiensis NBRC 104589.</title>
        <authorList>
            <person name="Hosoyama A."/>
            <person name="Uohara A."/>
            <person name="Ohji S."/>
            <person name="Ichikawa N."/>
        </authorList>
    </citation>
    <scope>NUCLEOTIDE SEQUENCE [LARGE SCALE GENOMIC DNA]</scope>
    <source>
        <strain evidence="7 8">NBRC 104589</strain>
    </source>
</reference>
<name>A0A511QDV1_9VIBR</name>
<comment type="caution">
    <text evidence="7">The sequence shown here is derived from an EMBL/GenBank/DDBJ whole genome shotgun (WGS) entry which is preliminary data.</text>
</comment>
<evidence type="ECO:0000256" key="1">
    <source>
        <dbReference type="ARBA" id="ARBA00004442"/>
    </source>
</evidence>